<evidence type="ECO:0000259" key="7">
    <source>
        <dbReference type="Pfam" id="PF16355"/>
    </source>
</evidence>
<evidence type="ECO:0000259" key="5">
    <source>
        <dbReference type="Pfam" id="PF02836"/>
    </source>
</evidence>
<dbReference type="InterPro" id="IPR006102">
    <property type="entry name" value="Ig-like_GH2"/>
</dbReference>
<accession>A0ABZ2TV39</accession>
<dbReference type="SUPFAM" id="SSF51445">
    <property type="entry name" value="(Trans)glycosidases"/>
    <property type="match status" value="1"/>
</dbReference>
<dbReference type="SUPFAM" id="SSF49785">
    <property type="entry name" value="Galactose-binding domain-like"/>
    <property type="match status" value="1"/>
</dbReference>
<dbReference type="GO" id="GO:0016787">
    <property type="term" value="F:hydrolase activity"/>
    <property type="evidence" value="ECO:0007669"/>
    <property type="project" value="UniProtKB-KW"/>
</dbReference>
<dbReference type="PRINTS" id="PR00132">
    <property type="entry name" value="GLHYDRLASE2"/>
</dbReference>
<dbReference type="InterPro" id="IPR006104">
    <property type="entry name" value="Glyco_hydro_2_N"/>
</dbReference>
<dbReference type="RefSeq" id="WP_340934764.1">
    <property type="nucleotide sequence ID" value="NZ_CP150496.1"/>
</dbReference>
<evidence type="ECO:0000313" key="9">
    <source>
        <dbReference type="Proteomes" id="UP001491088"/>
    </source>
</evidence>
<keyword evidence="9" id="KW-1185">Reference proteome</keyword>
<dbReference type="Pfam" id="PF02837">
    <property type="entry name" value="Glyco_hydro_2_N"/>
    <property type="match status" value="1"/>
</dbReference>
<name>A0ABZ2TV39_9FLAO</name>
<feature type="domain" description="Glycoside hydrolase family 2 immunoglobulin-like beta-sandwich" evidence="4">
    <location>
        <begin position="206"/>
        <end position="306"/>
    </location>
</feature>
<dbReference type="Gene3D" id="3.20.20.80">
    <property type="entry name" value="Glycosidases"/>
    <property type="match status" value="1"/>
</dbReference>
<comment type="similarity">
    <text evidence="1">Belongs to the glycosyl hydrolase 2 family.</text>
</comment>
<dbReference type="InterPro" id="IPR051913">
    <property type="entry name" value="GH2_Domain-Containing"/>
</dbReference>
<sequence length="781" mass="90006">MKVFQLAFFLSIFLAIKGCSRPEKFKNHKQNFNADWFFKISKDSIDDNSSFLNNNFSNWEKVSLPHTPKIEPKIVNNQWQGISWYKKEFTIDQKMKNKKLFFKFEGAMNIAEVWINNKKMIKHQGGYLPFVIDFTNVAKFDNQNTISVKLNNKDNPITGPKPLKKLDFNTYGGIYRNVWLITKNKLHITDPIFANKIASGGIFVKYPKVSKKEATVNIQTHIKNENTNAKSFTVRNTLLKNDSIVTFLDSKKSTINPNNEDEITVDLTVKNPKLWSPKYPNLYQLKTEIINNGEVIDTELTTIGIKTIKFIGQDFYLNGEKTFLRGVNRHQEYPYIGYALSDNANYRDAKKIKEAGFDYVRLSHYPQSKSFMNACDELGIVTIDAILGWQYYSEDKKFQEHIFQTAKELIRRDRNHASVIAWEVSLNESWMPETFIDKLTKIAHLEYPGNQSFTAGWQSYGYDIYLQARQHRLNHYDTSIKKPYNVSEYGDWEYYAMNAGLNQDSWNGLLQKERSSRQLRTAGEVALLQQATNIQEAHNDNFNTPAFADGYWVMFDYNRGYADDLEASGIMDIFRIPKPAYYFYQSQRDFNDSFGNPMIYIANEWKKNSPLDVRVFSNCDEVELFLNGKSLGKQKPDKNRISNNLKHPPFTFKIKSYKKGKLEAKGYINNKLKCVDAKLTPEQATKINVIIDNDYKGLQESDSDIFFVNAFVVDKNNTIISDFKGKAKFNVKGDGVLIGENPVVFEAGVASIVLKANTKLKNVEILATSAELKNNSNDNKK</sequence>
<dbReference type="InterPro" id="IPR008979">
    <property type="entry name" value="Galactose-bd-like_sf"/>
</dbReference>
<feature type="domain" description="Glycoside hydrolase family 2 catalytic" evidence="5">
    <location>
        <begin position="313"/>
        <end position="434"/>
    </location>
</feature>
<dbReference type="InterPro" id="IPR017853">
    <property type="entry name" value="GH"/>
</dbReference>
<evidence type="ECO:0000259" key="6">
    <source>
        <dbReference type="Pfam" id="PF02837"/>
    </source>
</evidence>
<evidence type="ECO:0000259" key="4">
    <source>
        <dbReference type="Pfam" id="PF00703"/>
    </source>
</evidence>
<dbReference type="InterPro" id="IPR032311">
    <property type="entry name" value="DUF4982"/>
</dbReference>
<evidence type="ECO:0000313" key="8">
    <source>
        <dbReference type="EMBL" id="WYW56748.1"/>
    </source>
</evidence>
<proteinExistence type="inferred from homology"/>
<protein>
    <submittedName>
        <fullName evidence="8">Glycoside hydrolase family 2 TIM barrel-domain containing protein</fullName>
    </submittedName>
</protein>
<dbReference type="InterPro" id="IPR013783">
    <property type="entry name" value="Ig-like_fold"/>
</dbReference>
<dbReference type="EMBL" id="CP150496">
    <property type="protein sequence ID" value="WYW56748.1"/>
    <property type="molecule type" value="Genomic_DNA"/>
</dbReference>
<dbReference type="Proteomes" id="UP001491088">
    <property type="component" value="Chromosome"/>
</dbReference>
<dbReference type="Gene3D" id="2.60.40.10">
    <property type="entry name" value="Immunoglobulins"/>
    <property type="match status" value="3"/>
</dbReference>
<reference evidence="8 9" key="1">
    <citation type="submission" date="2024-03" db="EMBL/GenBank/DDBJ databases">
        <authorList>
            <person name="Cao K."/>
        </authorList>
    </citation>
    <scope>NUCLEOTIDE SEQUENCE [LARGE SCALE GENOMIC DNA]</scope>
    <source>
        <strain evidence="8 9">MCCC 1K00696</strain>
    </source>
</reference>
<feature type="domain" description="DUF4982" evidence="7">
    <location>
        <begin position="610"/>
        <end position="671"/>
    </location>
</feature>
<dbReference type="InterPro" id="IPR006103">
    <property type="entry name" value="Glyco_hydro_2_cat"/>
</dbReference>
<dbReference type="InterPro" id="IPR006101">
    <property type="entry name" value="Glyco_hydro_2"/>
</dbReference>
<dbReference type="Gene3D" id="2.60.120.260">
    <property type="entry name" value="Galactose-binding domain-like"/>
    <property type="match status" value="1"/>
</dbReference>
<dbReference type="Pfam" id="PF16355">
    <property type="entry name" value="DUF4982"/>
    <property type="match status" value="1"/>
</dbReference>
<feature type="domain" description="Glycosyl hydrolases family 2 sugar binding" evidence="6">
    <location>
        <begin position="79"/>
        <end position="183"/>
    </location>
</feature>
<evidence type="ECO:0000256" key="3">
    <source>
        <dbReference type="ARBA" id="ARBA00023295"/>
    </source>
</evidence>
<keyword evidence="2 8" id="KW-0378">Hydrolase</keyword>
<dbReference type="SUPFAM" id="SSF49303">
    <property type="entry name" value="beta-Galactosidase/glucuronidase domain"/>
    <property type="match status" value="1"/>
</dbReference>
<dbReference type="PANTHER" id="PTHR42732:SF1">
    <property type="entry name" value="BETA-MANNOSIDASE"/>
    <property type="match status" value="1"/>
</dbReference>
<evidence type="ECO:0000256" key="2">
    <source>
        <dbReference type="ARBA" id="ARBA00022801"/>
    </source>
</evidence>
<dbReference type="InterPro" id="IPR036156">
    <property type="entry name" value="Beta-gal/glucu_dom_sf"/>
</dbReference>
<keyword evidence="3" id="KW-0326">Glycosidase</keyword>
<dbReference type="PANTHER" id="PTHR42732">
    <property type="entry name" value="BETA-GALACTOSIDASE"/>
    <property type="match status" value="1"/>
</dbReference>
<dbReference type="Pfam" id="PF02836">
    <property type="entry name" value="Glyco_hydro_2_C"/>
    <property type="match status" value="1"/>
</dbReference>
<gene>
    <name evidence="8" type="ORF">WG950_05700</name>
</gene>
<evidence type="ECO:0000256" key="1">
    <source>
        <dbReference type="ARBA" id="ARBA00007401"/>
    </source>
</evidence>
<organism evidence="8 9">
    <name type="scientific">Polaribacter marinaquae</name>
    <dbReference type="NCBI Taxonomy" id="1642819"/>
    <lineage>
        <taxon>Bacteria</taxon>
        <taxon>Pseudomonadati</taxon>
        <taxon>Bacteroidota</taxon>
        <taxon>Flavobacteriia</taxon>
        <taxon>Flavobacteriales</taxon>
        <taxon>Flavobacteriaceae</taxon>
    </lineage>
</organism>
<dbReference type="Pfam" id="PF00703">
    <property type="entry name" value="Glyco_hydro_2"/>
    <property type="match status" value="1"/>
</dbReference>